<proteinExistence type="predicted"/>
<accession>A0ABV3CFI1</accession>
<dbReference type="RefSeq" id="WP_358476678.1">
    <property type="nucleotide sequence ID" value="NZ_JBEZAE010000016.1"/>
</dbReference>
<evidence type="ECO:0000313" key="2">
    <source>
        <dbReference type="EMBL" id="MEU7073055.1"/>
    </source>
</evidence>
<keyword evidence="3" id="KW-1185">Reference proteome</keyword>
<evidence type="ECO:0008006" key="4">
    <source>
        <dbReference type="Google" id="ProtNLM"/>
    </source>
</evidence>
<reference evidence="2 3" key="1">
    <citation type="submission" date="2024-06" db="EMBL/GenBank/DDBJ databases">
        <title>The Natural Products Discovery Center: Release of the First 8490 Sequenced Strains for Exploring Actinobacteria Biosynthetic Diversity.</title>
        <authorList>
            <person name="Kalkreuter E."/>
            <person name="Kautsar S.A."/>
            <person name="Yang D."/>
            <person name="Bader C.D."/>
            <person name="Teijaro C.N."/>
            <person name="Fluegel L."/>
            <person name="Davis C.M."/>
            <person name="Simpson J.R."/>
            <person name="Lauterbach L."/>
            <person name="Steele A.D."/>
            <person name="Gui C."/>
            <person name="Meng S."/>
            <person name="Li G."/>
            <person name="Viehrig K."/>
            <person name="Ye F."/>
            <person name="Su P."/>
            <person name="Kiefer A.F."/>
            <person name="Nichols A."/>
            <person name="Cepeda A.J."/>
            <person name="Yan W."/>
            <person name="Fan B."/>
            <person name="Jiang Y."/>
            <person name="Adhikari A."/>
            <person name="Zheng C.-J."/>
            <person name="Schuster L."/>
            <person name="Cowan T.M."/>
            <person name="Smanski M.J."/>
            <person name="Chevrette M.G."/>
            <person name="De Carvalho L.P.S."/>
            <person name="Shen B."/>
        </authorList>
    </citation>
    <scope>NUCLEOTIDE SEQUENCE [LARGE SCALE GENOMIC DNA]</scope>
    <source>
        <strain evidence="2 3">NPDC045974</strain>
    </source>
</reference>
<dbReference type="Proteomes" id="UP001551329">
    <property type="component" value="Unassembled WGS sequence"/>
</dbReference>
<protein>
    <recommendedName>
        <fullName evidence="4">Carboxypeptidase regulatory-like domain-containing protein</fullName>
    </recommendedName>
</protein>
<name>A0ABV3CFI1_9ACTN</name>
<organism evidence="2 3">
    <name type="scientific">Streptomyces narbonensis</name>
    <dbReference type="NCBI Taxonomy" id="67333"/>
    <lineage>
        <taxon>Bacteria</taxon>
        <taxon>Bacillati</taxon>
        <taxon>Actinomycetota</taxon>
        <taxon>Actinomycetes</taxon>
        <taxon>Kitasatosporales</taxon>
        <taxon>Streptomycetaceae</taxon>
        <taxon>Streptomyces</taxon>
    </lineage>
</organism>
<evidence type="ECO:0000256" key="1">
    <source>
        <dbReference type="SAM" id="SignalP"/>
    </source>
</evidence>
<keyword evidence="1" id="KW-0732">Signal</keyword>
<feature type="chain" id="PRO_5046750423" description="Carboxypeptidase regulatory-like domain-containing protein" evidence="1">
    <location>
        <begin position="35"/>
        <end position="567"/>
    </location>
</feature>
<comment type="caution">
    <text evidence="2">The sequence shown here is derived from an EMBL/GenBank/DDBJ whole genome shotgun (WGS) entry which is preliminary data.</text>
</comment>
<dbReference type="EMBL" id="JBEZAE010000016">
    <property type="protein sequence ID" value="MEU7073055.1"/>
    <property type="molecule type" value="Genomic_DNA"/>
</dbReference>
<gene>
    <name evidence="2" type="ORF">AB0A88_23305</name>
</gene>
<evidence type="ECO:0000313" key="3">
    <source>
        <dbReference type="Proteomes" id="UP001551329"/>
    </source>
</evidence>
<sequence>MRADLRPSRALTAGLAAAALAATTLAVTAAPATAADPLVGIGRAVTDDAQRGLFQVTAWTDAPQGKITRVSAKVRQGDTVLVDIPTLPGVADPWNPSAPATTFRLPDAAVLKLVEDGGRIPALGTYAIDVTATDSLGNKQTRTDAGQLDFRLRPELTFSAGKPTYADRSTRPSGTLVGIQPGSGDRVPLAGRPVSVERLTPVKTAAQQAVTDAAGRFTATPYPVPSTDLEAGTRFHAAFTGDSAEVHGSVEDHRDLFEWVPRRVAVTATADRKRALDGQTVTVSGRMTDPAAANAPVANHPVRVRLGGAYPTGPTTTVRTGTDGRFTARVAAAAGLGSDGWTVESPDRYLDFPTRSGALAIPLESRTDLTSIGLSADGRVTVSGTFRARYEANASFPTSQSIRLEQLVSGGWKAIAWGSVNSSYYNEFTTSAASRGGYFRLRHLTTDQFAESSTGSFRLTRLDTRIVSLNAGPEPVAKGGYVTVTGGLQHYADFNWRAYANAPVVLQFQPRGSTTWKQMATGRSNASGNVSLKAKVTGDGTWRIRHYGDAKHFNTPASAGGDYVDMR</sequence>
<feature type="signal peptide" evidence="1">
    <location>
        <begin position="1"/>
        <end position="34"/>
    </location>
</feature>